<protein>
    <submittedName>
        <fullName evidence="1">Uncharacterized protein</fullName>
    </submittedName>
</protein>
<evidence type="ECO:0000313" key="2">
    <source>
        <dbReference type="Proteomes" id="UP001409291"/>
    </source>
</evidence>
<evidence type="ECO:0000313" key="1">
    <source>
        <dbReference type="EMBL" id="MEN5379323.1"/>
    </source>
</evidence>
<dbReference type="EMBL" id="JBDJNQ010000009">
    <property type="protein sequence ID" value="MEN5379323.1"/>
    <property type="molecule type" value="Genomic_DNA"/>
</dbReference>
<reference evidence="1 2" key="1">
    <citation type="submission" date="2024-04" db="EMBL/GenBank/DDBJ databases">
        <title>WGS of bacteria from Torrens River.</title>
        <authorList>
            <person name="Wyrsch E.R."/>
            <person name="Drigo B."/>
        </authorList>
    </citation>
    <scope>NUCLEOTIDE SEQUENCE [LARGE SCALE GENOMIC DNA]</scope>
    <source>
        <strain evidence="1 2">TWI391</strain>
    </source>
</reference>
<accession>A0ABV0BZ96</accession>
<organism evidence="1 2">
    <name type="scientific">Sphingobacterium kitahiroshimense</name>
    <dbReference type="NCBI Taxonomy" id="470446"/>
    <lineage>
        <taxon>Bacteria</taxon>
        <taxon>Pseudomonadati</taxon>
        <taxon>Bacteroidota</taxon>
        <taxon>Sphingobacteriia</taxon>
        <taxon>Sphingobacteriales</taxon>
        <taxon>Sphingobacteriaceae</taxon>
        <taxon>Sphingobacterium</taxon>
    </lineage>
</organism>
<dbReference type="RefSeq" id="WP_346582079.1">
    <property type="nucleotide sequence ID" value="NZ_JBDJLH010000007.1"/>
</dbReference>
<proteinExistence type="predicted"/>
<comment type="caution">
    <text evidence="1">The sequence shown here is derived from an EMBL/GenBank/DDBJ whole genome shotgun (WGS) entry which is preliminary data.</text>
</comment>
<gene>
    <name evidence="1" type="ORF">ABE541_18805</name>
</gene>
<dbReference type="Proteomes" id="UP001409291">
    <property type="component" value="Unassembled WGS sequence"/>
</dbReference>
<keyword evidence="2" id="KW-1185">Reference proteome</keyword>
<sequence length="130" mass="14901">MKTNEINGFKIGNFYLSELRTVVSLYKKLQEKSDFQGKDARISILTAEFGLPLAVIMQAKEVIGYASAIINHSNKVEMTCFFLSEFHQVELKEALEVKAKRNYIQTFGDDDHSISKLKLAIERLIDWLNL</sequence>
<name>A0ABV0BZ96_9SPHI</name>